<dbReference type="InterPro" id="IPR000531">
    <property type="entry name" value="Beta-barrel_TonB"/>
</dbReference>
<dbReference type="Proteomes" id="UP000575068">
    <property type="component" value="Unassembled WGS sequence"/>
</dbReference>
<name>A0A840HT89_9SPHN</name>
<feature type="chain" id="PRO_5032306740" evidence="13">
    <location>
        <begin position="27"/>
        <end position="810"/>
    </location>
</feature>
<evidence type="ECO:0000256" key="9">
    <source>
        <dbReference type="ARBA" id="ARBA00023136"/>
    </source>
</evidence>
<keyword evidence="2 11" id="KW-0813">Transport</keyword>
<keyword evidence="8 12" id="KW-0798">TonB box</keyword>
<evidence type="ECO:0000256" key="11">
    <source>
        <dbReference type="PROSITE-ProRule" id="PRU01360"/>
    </source>
</evidence>
<evidence type="ECO:0000256" key="13">
    <source>
        <dbReference type="SAM" id="SignalP"/>
    </source>
</evidence>
<evidence type="ECO:0000256" key="12">
    <source>
        <dbReference type="RuleBase" id="RU003357"/>
    </source>
</evidence>
<evidence type="ECO:0000259" key="15">
    <source>
        <dbReference type="Pfam" id="PF07715"/>
    </source>
</evidence>
<dbReference type="Pfam" id="PF00593">
    <property type="entry name" value="TonB_dep_Rec_b-barrel"/>
    <property type="match status" value="1"/>
</dbReference>
<organism evidence="16 17">
    <name type="scientific">Rhizorhapis suberifaciens</name>
    <name type="common">corky root of lettuce</name>
    <dbReference type="NCBI Taxonomy" id="13656"/>
    <lineage>
        <taxon>Bacteria</taxon>
        <taxon>Pseudomonadati</taxon>
        <taxon>Pseudomonadota</taxon>
        <taxon>Alphaproteobacteria</taxon>
        <taxon>Sphingomonadales</taxon>
        <taxon>Sphingomonadaceae</taxon>
        <taxon>Rhizorhapis</taxon>
    </lineage>
</organism>
<dbReference type="InterPro" id="IPR036942">
    <property type="entry name" value="Beta-barrel_TonB_sf"/>
</dbReference>
<sequence>MSISTSRSALLVTCALVVGAPSIANAQQAVPIAKAEAVSKGSGDIIVTARRRDETSIAVPVVLTAVTGAELQQRGINNLDSIAQLVPSLTLLDSGGSRQGGTIAMRGVAGPDTNPLGDQAVSFNIDGVQVAKSSVRRLAVMDLQQVEVLKGPQALFFGKNSPGGIISMRTADPTSNFQAKGSVGYEINAREWRGDGFISSPLTDTLGARLAFYGSDMRGWVKKIVPADSILPPIDRYGPRSREFGLRGTLKFDPTDAFSARLKVAYGKVKGAATNDNGQMVNCPFGTTQLVGVISDCKADNRIARTDNIGTLFTPYEPHFRDGQTYAIQEQTLAGLELNHKLRDTIDLTSVTGFYRSTFKDVEVYGAYPVVPLLQFGVAFGLPDVAVYAELKNREISQEVRVNSHFDGPLNFTVGGIYSDTRSSIFTHTILNYSGPTELLHTYTEQHGIAYSAFGQARFDLTPQLELSAGGRYSHEKKTLAVTLADFTRGLNTPMSPYTPAVDNISFNDFSPELTATYRPTDRLTVFGSYKRGFLSGGFNGSVGNSTLPLNYGPQKIRGFEGGVKALLFDGALRVNLSAYTYKVPGLQITAFDPFTGINTIRNAGGARTKGIDFDMNYRSPIEGLTLRGAISYNSARYISYFGPCWLGQSQAQGCNYRATGNGNARPILPGENGNNQNLAGRQVINAPEWSGNMSASYETPLGSALKLGLSGGVTFASSVPTDATLNRDAYSPKHALLDATLRIADAKDAWELALIGQNLNNKFYWTNTQPQQFTGGAFGTAAGGARPDIYAVPNRGRQIMVRLTVAFGQ</sequence>
<proteinExistence type="inferred from homology"/>
<protein>
    <submittedName>
        <fullName evidence="16">Iron complex outermembrane receptor protein</fullName>
    </submittedName>
</protein>
<evidence type="ECO:0000313" key="16">
    <source>
        <dbReference type="EMBL" id="MBB4640827.1"/>
    </source>
</evidence>
<keyword evidence="17" id="KW-1185">Reference proteome</keyword>
<keyword evidence="10 11" id="KW-0998">Cell outer membrane</keyword>
<evidence type="ECO:0000256" key="4">
    <source>
        <dbReference type="ARBA" id="ARBA00022496"/>
    </source>
</evidence>
<dbReference type="Pfam" id="PF07715">
    <property type="entry name" value="Plug"/>
    <property type="match status" value="1"/>
</dbReference>
<keyword evidence="16" id="KW-0675">Receptor</keyword>
<dbReference type="Gene3D" id="2.40.170.20">
    <property type="entry name" value="TonB-dependent receptor, beta-barrel domain"/>
    <property type="match status" value="1"/>
</dbReference>
<dbReference type="SUPFAM" id="SSF56935">
    <property type="entry name" value="Porins"/>
    <property type="match status" value="1"/>
</dbReference>
<dbReference type="InterPro" id="IPR039426">
    <property type="entry name" value="TonB-dep_rcpt-like"/>
</dbReference>
<reference evidence="16 17" key="1">
    <citation type="submission" date="2020-08" db="EMBL/GenBank/DDBJ databases">
        <title>Genomic Encyclopedia of Type Strains, Phase IV (KMG-IV): sequencing the most valuable type-strain genomes for metagenomic binning, comparative biology and taxonomic classification.</title>
        <authorList>
            <person name="Goeker M."/>
        </authorList>
    </citation>
    <scope>NUCLEOTIDE SEQUENCE [LARGE SCALE GENOMIC DNA]</scope>
    <source>
        <strain evidence="16 17">DSM 7465</strain>
    </source>
</reference>
<evidence type="ECO:0000256" key="6">
    <source>
        <dbReference type="ARBA" id="ARBA00023004"/>
    </source>
</evidence>
<dbReference type="PROSITE" id="PS52016">
    <property type="entry name" value="TONB_DEPENDENT_REC_3"/>
    <property type="match status" value="1"/>
</dbReference>
<feature type="domain" description="TonB-dependent receptor plug" evidence="15">
    <location>
        <begin position="59"/>
        <end position="165"/>
    </location>
</feature>
<evidence type="ECO:0000313" key="17">
    <source>
        <dbReference type="Proteomes" id="UP000575068"/>
    </source>
</evidence>
<keyword evidence="9 11" id="KW-0472">Membrane</keyword>
<evidence type="ECO:0000256" key="3">
    <source>
        <dbReference type="ARBA" id="ARBA00022452"/>
    </source>
</evidence>
<evidence type="ECO:0000256" key="2">
    <source>
        <dbReference type="ARBA" id="ARBA00022448"/>
    </source>
</evidence>
<keyword evidence="3 11" id="KW-1134">Transmembrane beta strand</keyword>
<keyword evidence="13" id="KW-0732">Signal</keyword>
<evidence type="ECO:0000256" key="10">
    <source>
        <dbReference type="ARBA" id="ARBA00023237"/>
    </source>
</evidence>
<keyword evidence="5 11" id="KW-0812">Transmembrane</keyword>
<keyword evidence="4" id="KW-0410">Iron transport</keyword>
<dbReference type="PANTHER" id="PTHR32552">
    <property type="entry name" value="FERRICHROME IRON RECEPTOR-RELATED"/>
    <property type="match status" value="1"/>
</dbReference>
<comment type="caution">
    <text evidence="16">The sequence shown here is derived from an EMBL/GenBank/DDBJ whole genome shotgun (WGS) entry which is preliminary data.</text>
</comment>
<dbReference type="GO" id="GO:0006826">
    <property type="term" value="P:iron ion transport"/>
    <property type="evidence" value="ECO:0007669"/>
    <property type="project" value="UniProtKB-KW"/>
</dbReference>
<dbReference type="GO" id="GO:0009279">
    <property type="term" value="C:cell outer membrane"/>
    <property type="evidence" value="ECO:0007669"/>
    <property type="project" value="UniProtKB-SubCell"/>
</dbReference>
<evidence type="ECO:0000256" key="8">
    <source>
        <dbReference type="ARBA" id="ARBA00023077"/>
    </source>
</evidence>
<dbReference type="RefSeq" id="WP_184474646.1">
    <property type="nucleotide sequence ID" value="NZ_JACHOV010000003.1"/>
</dbReference>
<dbReference type="Gene3D" id="2.170.130.10">
    <property type="entry name" value="TonB-dependent receptor, plug domain"/>
    <property type="match status" value="1"/>
</dbReference>
<keyword evidence="6" id="KW-0408">Iron</keyword>
<dbReference type="EMBL" id="JACHOV010000003">
    <property type="protein sequence ID" value="MBB4640827.1"/>
    <property type="molecule type" value="Genomic_DNA"/>
</dbReference>
<keyword evidence="7" id="KW-0406">Ion transport</keyword>
<dbReference type="AlphaFoldDB" id="A0A840HT89"/>
<evidence type="ECO:0000259" key="14">
    <source>
        <dbReference type="Pfam" id="PF00593"/>
    </source>
</evidence>
<feature type="domain" description="TonB-dependent receptor-like beta-barrel" evidence="14">
    <location>
        <begin position="316"/>
        <end position="760"/>
    </location>
</feature>
<dbReference type="InterPro" id="IPR037066">
    <property type="entry name" value="Plug_dom_sf"/>
</dbReference>
<dbReference type="InterPro" id="IPR012910">
    <property type="entry name" value="Plug_dom"/>
</dbReference>
<gene>
    <name evidence="16" type="ORF">HNQ99_001120</name>
</gene>
<evidence type="ECO:0000256" key="1">
    <source>
        <dbReference type="ARBA" id="ARBA00004571"/>
    </source>
</evidence>
<comment type="subcellular location">
    <subcellularLocation>
        <location evidence="1 11">Cell outer membrane</location>
        <topology evidence="1 11">Multi-pass membrane protein</topology>
    </subcellularLocation>
</comment>
<dbReference type="PANTHER" id="PTHR32552:SF81">
    <property type="entry name" value="TONB-DEPENDENT OUTER MEMBRANE RECEPTOR"/>
    <property type="match status" value="1"/>
</dbReference>
<comment type="similarity">
    <text evidence="11 12">Belongs to the TonB-dependent receptor family.</text>
</comment>
<evidence type="ECO:0000256" key="5">
    <source>
        <dbReference type="ARBA" id="ARBA00022692"/>
    </source>
</evidence>
<accession>A0A840HT89</accession>
<feature type="signal peptide" evidence="13">
    <location>
        <begin position="1"/>
        <end position="26"/>
    </location>
</feature>
<evidence type="ECO:0000256" key="7">
    <source>
        <dbReference type="ARBA" id="ARBA00023065"/>
    </source>
</evidence>